<protein>
    <submittedName>
        <fullName evidence="3">Uncharacterized protein</fullName>
    </submittedName>
</protein>
<dbReference type="Proteomes" id="UP000198548">
    <property type="component" value="Unassembled WGS sequence"/>
</dbReference>
<dbReference type="EMBL" id="FOBL01000009">
    <property type="protein sequence ID" value="SEL75432.1"/>
    <property type="molecule type" value="Genomic_DNA"/>
</dbReference>
<keyword evidence="1" id="KW-1133">Transmembrane helix</keyword>
<dbReference type="EMBL" id="BJUX01000011">
    <property type="protein sequence ID" value="GEK89152.1"/>
    <property type="molecule type" value="Genomic_DNA"/>
</dbReference>
<dbReference type="RefSeq" id="WP_091487571.1">
    <property type="nucleotide sequence ID" value="NZ_BJUX01000011.1"/>
</dbReference>
<gene>
    <name evidence="2" type="ORF">APU01nite_11910</name>
    <name evidence="3" type="ORF">SAMN04488100_10957</name>
</gene>
<dbReference type="OrthoDB" id="2166984at2"/>
<evidence type="ECO:0000313" key="4">
    <source>
        <dbReference type="Proteomes" id="UP000198548"/>
    </source>
</evidence>
<keyword evidence="1" id="KW-0812">Transmembrane</keyword>
<feature type="transmembrane region" description="Helical" evidence="1">
    <location>
        <begin position="6"/>
        <end position="29"/>
    </location>
</feature>
<name>A0A1H7SS37_9LACT</name>
<accession>A0A1H7SS37</accession>
<evidence type="ECO:0000313" key="3">
    <source>
        <dbReference type="EMBL" id="SEL75432.1"/>
    </source>
</evidence>
<evidence type="ECO:0000313" key="5">
    <source>
        <dbReference type="Proteomes" id="UP000321425"/>
    </source>
</evidence>
<evidence type="ECO:0000256" key="1">
    <source>
        <dbReference type="SAM" id="Phobius"/>
    </source>
</evidence>
<proteinExistence type="predicted"/>
<sequence length="139" mass="15770">MKKFYMYIGVGAVSLSALVLIGFAVVSFMSARLDISNDRLDAREEERSAVEDRWIASHKRKPNDPLEEINDNELVIEEVAVIGTRGTLEWSDIRGNEGTVIFYVNKDESYSISKRRSDLPETVHGYQSDLEKAIEEAKE</sequence>
<dbReference type="AlphaFoldDB" id="A0A1H7SS37"/>
<organism evidence="3 4">
    <name type="scientific">Alkalibacterium putridalgicola</name>
    <dbReference type="NCBI Taxonomy" id="426703"/>
    <lineage>
        <taxon>Bacteria</taxon>
        <taxon>Bacillati</taxon>
        <taxon>Bacillota</taxon>
        <taxon>Bacilli</taxon>
        <taxon>Lactobacillales</taxon>
        <taxon>Carnobacteriaceae</taxon>
        <taxon>Alkalibacterium</taxon>
    </lineage>
</organism>
<evidence type="ECO:0000313" key="2">
    <source>
        <dbReference type="EMBL" id="GEK89152.1"/>
    </source>
</evidence>
<reference evidence="3 4" key="1">
    <citation type="submission" date="2016-10" db="EMBL/GenBank/DDBJ databases">
        <authorList>
            <person name="de Groot N.N."/>
        </authorList>
    </citation>
    <scope>NUCLEOTIDE SEQUENCE [LARGE SCALE GENOMIC DNA]</scope>
    <source>
        <strain evidence="3 4">DSM 19182</strain>
    </source>
</reference>
<keyword evidence="1" id="KW-0472">Membrane</keyword>
<keyword evidence="5" id="KW-1185">Reference proteome</keyword>
<reference evidence="2 5" key="2">
    <citation type="submission" date="2019-07" db="EMBL/GenBank/DDBJ databases">
        <title>Whole genome shotgun sequence of Alkalibacterium putridalgicola NBRC 103243.</title>
        <authorList>
            <person name="Hosoyama A."/>
            <person name="Uohara A."/>
            <person name="Ohji S."/>
            <person name="Ichikawa N."/>
        </authorList>
    </citation>
    <scope>NUCLEOTIDE SEQUENCE [LARGE SCALE GENOMIC DNA]</scope>
    <source>
        <strain evidence="2 5">NBRC 103243</strain>
    </source>
</reference>
<dbReference type="Proteomes" id="UP000321425">
    <property type="component" value="Unassembled WGS sequence"/>
</dbReference>